<organism evidence="2 3">
    <name type="scientific">Thomasclavelia cocleata</name>
    <dbReference type="NCBI Taxonomy" id="69824"/>
    <lineage>
        <taxon>Bacteria</taxon>
        <taxon>Bacillati</taxon>
        <taxon>Bacillota</taxon>
        <taxon>Erysipelotrichia</taxon>
        <taxon>Erysipelotrichales</taxon>
        <taxon>Coprobacillaceae</taxon>
        <taxon>Thomasclavelia</taxon>
    </lineage>
</organism>
<reference evidence="3" key="2">
    <citation type="submission" date="2016-10" db="EMBL/GenBank/DDBJ databases">
        <authorList>
            <person name="Varghese N."/>
            <person name="Submissions S."/>
        </authorList>
    </citation>
    <scope>NUCLEOTIDE SEQUENCE [LARGE SCALE GENOMIC DNA]</scope>
    <source>
        <strain evidence="3">DSM 1551</strain>
    </source>
</reference>
<name>A0A1I0BS38_9FIRM</name>
<evidence type="ECO:0000313" key="4">
    <source>
        <dbReference type="Proteomes" id="UP000490821"/>
    </source>
</evidence>
<dbReference type="EMBL" id="BLMI01000289">
    <property type="protein sequence ID" value="GFI42266.1"/>
    <property type="molecule type" value="Genomic_DNA"/>
</dbReference>
<dbReference type="EMBL" id="FOIN01000001">
    <property type="protein sequence ID" value="SET09768.1"/>
    <property type="molecule type" value="Genomic_DNA"/>
</dbReference>
<gene>
    <name evidence="1" type="ORF">IMSAGC017_02313</name>
    <name evidence="2" type="ORF">SAMN04489758_101246</name>
</gene>
<keyword evidence="3" id="KW-1185">Reference proteome</keyword>
<reference evidence="2" key="1">
    <citation type="submission" date="2016-10" db="EMBL/GenBank/DDBJ databases">
        <authorList>
            <person name="de Groot N.N."/>
        </authorList>
    </citation>
    <scope>NUCLEOTIDE SEQUENCE [LARGE SCALE GENOMIC DNA]</scope>
    <source>
        <strain evidence="2">DSM 1551</strain>
    </source>
</reference>
<dbReference type="Proteomes" id="UP000198558">
    <property type="component" value="Unassembled WGS sequence"/>
</dbReference>
<sequence>MKISKGAIITIIFALAIISVIVCAIIDGDSNPYPNTIKYLEDAFNKNEYGVKIIDSNKGEDITDSFISENKELYENGDWDTIMENFNQKHCHLSVERNSDEE</sequence>
<dbReference type="GeneID" id="78287288"/>
<accession>A0A1I0BS38</accession>
<reference evidence="1 4" key="3">
    <citation type="journal article" date="2020" name="Microbiome">
        <title>Single-cell genomics of uncultured bacteria reveals dietary fiber responders in the mouse gut microbiota.</title>
        <authorList>
            <person name="Chijiiwa R."/>
            <person name="Hosokawa M."/>
            <person name="Kogawa M."/>
            <person name="Nishikawa Y."/>
            <person name="Ide K."/>
            <person name="Sakanashi C."/>
            <person name="Takahashi K."/>
            <person name="Takeyama H."/>
        </authorList>
    </citation>
    <scope>NUCLEOTIDE SEQUENCE [LARGE SCALE GENOMIC DNA]</scope>
    <source>
        <strain evidence="1">IMSAGC_017</strain>
    </source>
</reference>
<evidence type="ECO:0000313" key="3">
    <source>
        <dbReference type="Proteomes" id="UP000198558"/>
    </source>
</evidence>
<dbReference type="Proteomes" id="UP000490821">
    <property type="component" value="Unassembled WGS sequence"/>
</dbReference>
<dbReference type="RefSeq" id="WP_092351667.1">
    <property type="nucleotide sequence ID" value="NZ_BLMI01000289.1"/>
</dbReference>
<evidence type="ECO:0000313" key="1">
    <source>
        <dbReference type="EMBL" id="GFI42266.1"/>
    </source>
</evidence>
<evidence type="ECO:0000313" key="2">
    <source>
        <dbReference type="EMBL" id="SET09768.1"/>
    </source>
</evidence>
<proteinExistence type="predicted"/>
<protein>
    <submittedName>
        <fullName evidence="2">Uncharacterized protein</fullName>
    </submittedName>
</protein>
<dbReference type="AlphaFoldDB" id="A0A1I0BS38"/>